<dbReference type="InterPro" id="IPR001789">
    <property type="entry name" value="Sig_transdc_resp-reg_receiver"/>
</dbReference>
<proteinExistence type="predicted"/>
<keyword evidence="13" id="KW-0812">Transmembrane</keyword>
<dbReference type="PANTHER" id="PTHR43547">
    <property type="entry name" value="TWO-COMPONENT HISTIDINE KINASE"/>
    <property type="match status" value="1"/>
</dbReference>
<dbReference type="PROSITE" id="PS50109">
    <property type="entry name" value="HIS_KIN"/>
    <property type="match status" value="1"/>
</dbReference>
<dbReference type="InterPro" id="IPR036890">
    <property type="entry name" value="HATPase_C_sf"/>
</dbReference>
<evidence type="ECO:0000256" key="4">
    <source>
        <dbReference type="ARBA" id="ARBA00022679"/>
    </source>
</evidence>
<dbReference type="InterPro" id="IPR011006">
    <property type="entry name" value="CheY-like_superfamily"/>
</dbReference>
<protein>
    <recommendedName>
        <fullName evidence="2">histidine kinase</fullName>
        <ecNumber evidence="2">2.7.13.3</ecNumber>
    </recommendedName>
</protein>
<dbReference type="FunFam" id="3.30.565.10:FF:000037">
    <property type="entry name" value="Hybrid sensor histidine kinase/response regulator"/>
    <property type="match status" value="1"/>
</dbReference>
<keyword evidence="13" id="KW-1133">Transmembrane helix</keyword>
<dbReference type="Proteomes" id="UP001193389">
    <property type="component" value="Chromosome"/>
</dbReference>
<dbReference type="PANTHER" id="PTHR43547:SF2">
    <property type="entry name" value="HYBRID SIGNAL TRANSDUCTION HISTIDINE KINASE C"/>
    <property type="match status" value="1"/>
</dbReference>
<evidence type="ECO:0000259" key="16">
    <source>
        <dbReference type="PROSITE" id="PS50110"/>
    </source>
</evidence>
<evidence type="ECO:0000256" key="7">
    <source>
        <dbReference type="ARBA" id="ARBA00022840"/>
    </source>
</evidence>
<dbReference type="InterPro" id="IPR018060">
    <property type="entry name" value="HTH_AraC"/>
</dbReference>
<dbReference type="InterPro" id="IPR003661">
    <property type="entry name" value="HisK_dim/P_dom"/>
</dbReference>
<dbReference type="EMBL" id="AP018694">
    <property type="protein sequence ID" value="BBE19945.1"/>
    <property type="molecule type" value="Genomic_DNA"/>
</dbReference>
<keyword evidence="11" id="KW-0804">Transcription</keyword>
<dbReference type="GO" id="GO:0000155">
    <property type="term" value="F:phosphorelay sensor kinase activity"/>
    <property type="evidence" value="ECO:0007669"/>
    <property type="project" value="InterPro"/>
</dbReference>
<dbReference type="Pfam" id="PF07495">
    <property type="entry name" value="Y_Y_Y"/>
    <property type="match status" value="1"/>
</dbReference>
<dbReference type="PRINTS" id="PR00344">
    <property type="entry name" value="BCTRLSENSOR"/>
</dbReference>
<dbReference type="InterPro" id="IPR005467">
    <property type="entry name" value="His_kinase_dom"/>
</dbReference>
<dbReference type="InterPro" id="IPR011123">
    <property type="entry name" value="Y_Y_Y"/>
</dbReference>
<feature type="domain" description="HTH araC/xylS-type" evidence="14">
    <location>
        <begin position="1231"/>
        <end position="1330"/>
    </location>
</feature>
<dbReference type="PROSITE" id="PS00041">
    <property type="entry name" value="HTH_ARAC_FAMILY_1"/>
    <property type="match status" value="1"/>
</dbReference>
<dbReference type="Gene3D" id="1.10.287.130">
    <property type="match status" value="1"/>
</dbReference>
<dbReference type="EC" id="2.7.13.3" evidence="2"/>
<dbReference type="Pfam" id="PF12833">
    <property type="entry name" value="HTH_18"/>
    <property type="match status" value="1"/>
</dbReference>
<dbReference type="Gene3D" id="2.60.40.10">
    <property type="entry name" value="Immunoglobulins"/>
    <property type="match status" value="1"/>
</dbReference>
<evidence type="ECO:0000256" key="10">
    <source>
        <dbReference type="ARBA" id="ARBA00023125"/>
    </source>
</evidence>
<evidence type="ECO:0000259" key="15">
    <source>
        <dbReference type="PROSITE" id="PS50109"/>
    </source>
</evidence>
<evidence type="ECO:0000256" key="6">
    <source>
        <dbReference type="ARBA" id="ARBA00022777"/>
    </source>
</evidence>
<evidence type="ECO:0000256" key="12">
    <source>
        <dbReference type="PROSITE-ProRule" id="PRU00169"/>
    </source>
</evidence>
<evidence type="ECO:0000256" key="1">
    <source>
        <dbReference type="ARBA" id="ARBA00000085"/>
    </source>
</evidence>
<keyword evidence="6" id="KW-0418">Kinase</keyword>
<accession>A0A5K7SEM2</accession>
<dbReference type="InterPro" id="IPR004358">
    <property type="entry name" value="Sig_transdc_His_kin-like_C"/>
</dbReference>
<dbReference type="InterPro" id="IPR018062">
    <property type="entry name" value="HTH_AraC-typ_CS"/>
</dbReference>
<dbReference type="CDD" id="cd17574">
    <property type="entry name" value="REC_OmpR"/>
    <property type="match status" value="1"/>
</dbReference>
<dbReference type="Gene3D" id="3.30.565.10">
    <property type="entry name" value="Histidine kinase-like ATPase, C-terminal domain"/>
    <property type="match status" value="1"/>
</dbReference>
<keyword evidence="7" id="KW-0067">ATP-binding</keyword>
<dbReference type="Pfam" id="PF00072">
    <property type="entry name" value="Response_reg"/>
    <property type="match status" value="1"/>
</dbReference>
<feature type="domain" description="Histidine kinase" evidence="15">
    <location>
        <begin position="815"/>
        <end position="1045"/>
    </location>
</feature>
<reference evidence="17" key="1">
    <citation type="journal article" date="2020" name="Int. J. Syst. Evol. Microbiol.">
        <title>Aquipluma nitroreducens gen. nov. sp. nov., a novel facultatively anaerobic bacterium isolated from a freshwater lake.</title>
        <authorList>
            <person name="Watanabe M."/>
            <person name="Kojima H."/>
            <person name="Fukui M."/>
        </authorList>
    </citation>
    <scope>NUCLEOTIDE SEQUENCE</scope>
    <source>
        <strain evidence="17">MeG22</strain>
    </source>
</reference>
<dbReference type="InterPro" id="IPR011110">
    <property type="entry name" value="Reg_prop"/>
</dbReference>
<dbReference type="SMART" id="SM00342">
    <property type="entry name" value="HTH_ARAC"/>
    <property type="match status" value="1"/>
</dbReference>
<keyword evidence="8" id="KW-0902">Two-component regulatory system</keyword>
<dbReference type="SUPFAM" id="SSF47384">
    <property type="entry name" value="Homodimeric domain of signal transducing histidine kinase"/>
    <property type="match status" value="1"/>
</dbReference>
<feature type="domain" description="Response regulatory" evidence="16">
    <location>
        <begin position="1084"/>
        <end position="1199"/>
    </location>
</feature>
<dbReference type="CDD" id="cd00082">
    <property type="entry name" value="HisKA"/>
    <property type="match status" value="1"/>
</dbReference>
<dbReference type="GO" id="GO:0005524">
    <property type="term" value="F:ATP binding"/>
    <property type="evidence" value="ECO:0007669"/>
    <property type="project" value="UniProtKB-KW"/>
</dbReference>
<evidence type="ECO:0000256" key="13">
    <source>
        <dbReference type="SAM" id="Phobius"/>
    </source>
</evidence>
<name>A0A5K7SEM2_9BACT</name>
<evidence type="ECO:0000256" key="3">
    <source>
        <dbReference type="ARBA" id="ARBA00022553"/>
    </source>
</evidence>
<keyword evidence="13" id="KW-0472">Membrane</keyword>
<dbReference type="PROSITE" id="PS01124">
    <property type="entry name" value="HTH_ARAC_FAMILY_2"/>
    <property type="match status" value="1"/>
</dbReference>
<dbReference type="SUPFAM" id="SSF55874">
    <property type="entry name" value="ATPase domain of HSP90 chaperone/DNA topoisomerase II/histidine kinase"/>
    <property type="match status" value="1"/>
</dbReference>
<dbReference type="Gene3D" id="3.40.50.2300">
    <property type="match status" value="1"/>
</dbReference>
<evidence type="ECO:0000256" key="8">
    <source>
        <dbReference type="ARBA" id="ARBA00023012"/>
    </source>
</evidence>
<dbReference type="Gene3D" id="1.10.10.60">
    <property type="entry name" value="Homeodomain-like"/>
    <property type="match status" value="1"/>
</dbReference>
<keyword evidence="5" id="KW-0547">Nucleotide-binding</keyword>
<evidence type="ECO:0000259" key="14">
    <source>
        <dbReference type="PROSITE" id="PS01124"/>
    </source>
</evidence>
<dbReference type="PROSITE" id="PS50110">
    <property type="entry name" value="RESPONSE_REGULATORY"/>
    <property type="match status" value="1"/>
</dbReference>
<dbReference type="Pfam" id="PF00512">
    <property type="entry name" value="HisKA"/>
    <property type="match status" value="1"/>
</dbReference>
<gene>
    <name evidence="17" type="ORF">AQPE_4134</name>
</gene>
<evidence type="ECO:0000313" key="18">
    <source>
        <dbReference type="Proteomes" id="UP001193389"/>
    </source>
</evidence>
<evidence type="ECO:0000256" key="11">
    <source>
        <dbReference type="ARBA" id="ARBA00023163"/>
    </source>
</evidence>
<keyword evidence="10 17" id="KW-0238">DNA-binding</keyword>
<dbReference type="SUPFAM" id="SSF63829">
    <property type="entry name" value="Calcium-dependent phosphotriesterase"/>
    <property type="match status" value="2"/>
</dbReference>
<feature type="transmembrane region" description="Helical" evidence="13">
    <location>
        <begin position="761"/>
        <end position="783"/>
    </location>
</feature>
<feature type="modified residue" description="4-aspartylphosphate" evidence="12">
    <location>
        <position position="1132"/>
    </location>
</feature>
<dbReference type="GO" id="GO:0003700">
    <property type="term" value="F:DNA-binding transcription factor activity"/>
    <property type="evidence" value="ECO:0007669"/>
    <property type="project" value="InterPro"/>
</dbReference>
<dbReference type="GO" id="GO:0043565">
    <property type="term" value="F:sequence-specific DNA binding"/>
    <property type="evidence" value="ECO:0007669"/>
    <property type="project" value="InterPro"/>
</dbReference>
<dbReference type="Pfam" id="PF02518">
    <property type="entry name" value="HATPase_c"/>
    <property type="match status" value="1"/>
</dbReference>
<dbReference type="InterPro" id="IPR003594">
    <property type="entry name" value="HATPase_dom"/>
</dbReference>
<comment type="catalytic activity">
    <reaction evidence="1">
        <text>ATP + protein L-histidine = ADP + protein N-phospho-L-histidine.</text>
        <dbReference type="EC" id="2.7.13.3"/>
    </reaction>
</comment>
<dbReference type="FunFam" id="1.10.287.130:FF:000045">
    <property type="entry name" value="Two-component system sensor histidine kinase/response regulator"/>
    <property type="match status" value="1"/>
</dbReference>
<dbReference type="InterPro" id="IPR036097">
    <property type="entry name" value="HisK_dim/P_sf"/>
</dbReference>
<sequence>MSDGIEAVNNLNFDFYSQEHGLSSNQIHSILQDKKGWMWFGTSQGACRFDGYKFTVFKNDADDSTSLKGNLVRAIFEDRKGQLWIGTENGGLNKFNREKENFQHLFSSGTQTELKDVSVTSIHEDKVGNLWVGTDSHLYLIKGETNISEIKPTSLPFPTDYFRVLLSDQSGRIWLGTNHGLFVYNQKTNTSEKINLAQSLSANEEIWEIVMDDDGTIWVGTYANGMFSVNQTTLEAKQIIIDPNNERSLTVRSISKDKNGKYWIGTRGGLYIYQKNTGVTAHYYHEEREPKSLVNNSIQCIAHDLKGDVWIGTRNGINFLIEERQNIHGYKSMPGDDRYLNSSEIYAFWIDPKGDVWAGTESGGINILNRKTGRFRYFVPQKGNPNSLSRNCIKALMDDGRNNLWIGTFLGGLDVLNLRTESFKHYRNDPANPASLSDNRVWAFLKDSNNDIWVGTTAGLDKYNSTTDNFVHYPNLSQGQVNWLAEDDEHCLWIGSDILVVYNPKNQNVVRINQSTRCMLQDSKKRFWLATNNEGVALYSKEKGIVRYFTEKNGLANNQTLAILEDNDHFLWISTTNGLSKFDPEKERFHNFSLKNGFQNNQFTYGAAYKTKSGELLFGGISGFNVFDPAKIKSGEYFAPIVLTDLKIFNKSVKIGESKKDVLRKSISETEKIQLKYEQNSITLDFASFDYANNIGIQYSYYLENFDKDWTEPSVGRSATYTNLDPGEYTFRVKTVSIDRQESNSGPVLTIVVLPPYWQTWWFRVILFATIAGLFYMLIAFLVNKEKLKNDLVLERMKAKELHELDMMKLRFYTNISHEIRTPLTLILGPLEKMKNNMLPSSEIKGHVEVMYRNATQLHQLINQLLDFRKLESGNIKLILTSGDLVSYISEIVSSFDKFAEEKEIELKFNSLKKRIITNFDTDKVAKIMNNLLSNAFKFTGKGGRISVNLSLVFDDSTENDPLGNSEENRLVEITVKDNGIGISESNLEKIFTRFFQVGEGATQTGTGIGLALTKELVKLHNGKLFVTSKPGKGSKFTVQLPYEDLNVSESTEASLPVVHKEQDSVVAVAEEHVNESIVAGQKIMLLVDDNADVRYFIKSHFSVSFQILEAANGVEGWDIALKTIPDIIISDVMMPDMDGFEFCRKVRKDERTSHIPILLLTALGSREHEIEGLSYGADDYITKPFDLVILQTKVENILSVRQSLKQKYTGEILLQPRNVILSSPDERFLQKAIAVVEDNIDDPDLDIEKFASEIGASRMQLYRKLNALTEMTVKEFVRSIRLKRAAQLLVQKKLNISEVAYAVGFRDLSHFRKCFKQEFGMSASEYVDKHGVE</sequence>
<dbReference type="InterPro" id="IPR009057">
    <property type="entry name" value="Homeodomain-like_sf"/>
</dbReference>
<dbReference type="InterPro" id="IPR013783">
    <property type="entry name" value="Ig-like_fold"/>
</dbReference>
<dbReference type="SMART" id="SM00448">
    <property type="entry name" value="REC"/>
    <property type="match status" value="1"/>
</dbReference>
<dbReference type="SMART" id="SM00388">
    <property type="entry name" value="HisKA"/>
    <property type="match status" value="1"/>
</dbReference>
<dbReference type="InterPro" id="IPR015943">
    <property type="entry name" value="WD40/YVTN_repeat-like_dom_sf"/>
</dbReference>
<keyword evidence="4" id="KW-0808">Transferase</keyword>
<keyword evidence="18" id="KW-1185">Reference proteome</keyword>
<organism evidence="17 18">
    <name type="scientific">Aquipluma nitroreducens</name>
    <dbReference type="NCBI Taxonomy" id="2010828"/>
    <lineage>
        <taxon>Bacteria</taxon>
        <taxon>Pseudomonadati</taxon>
        <taxon>Bacteroidota</taxon>
        <taxon>Bacteroidia</taxon>
        <taxon>Marinilabiliales</taxon>
        <taxon>Prolixibacteraceae</taxon>
        <taxon>Aquipluma</taxon>
    </lineage>
</organism>
<evidence type="ECO:0000313" key="17">
    <source>
        <dbReference type="EMBL" id="BBE19945.1"/>
    </source>
</evidence>
<evidence type="ECO:0000256" key="2">
    <source>
        <dbReference type="ARBA" id="ARBA00012438"/>
    </source>
</evidence>
<dbReference type="Pfam" id="PF07494">
    <property type="entry name" value="Reg_prop"/>
    <property type="match status" value="7"/>
</dbReference>
<dbReference type="SUPFAM" id="SSF46689">
    <property type="entry name" value="Homeodomain-like"/>
    <property type="match status" value="1"/>
</dbReference>
<dbReference type="SUPFAM" id="SSF52172">
    <property type="entry name" value="CheY-like"/>
    <property type="match status" value="1"/>
</dbReference>
<dbReference type="FunFam" id="2.60.40.10:FF:000791">
    <property type="entry name" value="Two-component system sensor histidine kinase/response regulator"/>
    <property type="match status" value="1"/>
</dbReference>
<evidence type="ECO:0000256" key="5">
    <source>
        <dbReference type="ARBA" id="ARBA00022741"/>
    </source>
</evidence>
<evidence type="ECO:0000256" key="9">
    <source>
        <dbReference type="ARBA" id="ARBA00023015"/>
    </source>
</evidence>
<dbReference type="Gene3D" id="2.130.10.10">
    <property type="entry name" value="YVTN repeat-like/Quinoprotein amine dehydrogenase"/>
    <property type="match status" value="2"/>
</dbReference>
<dbReference type="CDD" id="cd00146">
    <property type="entry name" value="PKD"/>
    <property type="match status" value="1"/>
</dbReference>
<dbReference type="SMART" id="SM00387">
    <property type="entry name" value="HATPase_c"/>
    <property type="match status" value="1"/>
</dbReference>
<dbReference type="KEGG" id="anf:AQPE_4134"/>
<keyword evidence="3 12" id="KW-0597">Phosphoprotein</keyword>
<dbReference type="RefSeq" id="WP_318348150.1">
    <property type="nucleotide sequence ID" value="NZ_AP018694.1"/>
</dbReference>
<keyword evidence="9" id="KW-0805">Transcription regulation</keyword>